<name>A0A6J5UML2_PRUAR</name>
<dbReference type="InterPro" id="IPR026057">
    <property type="entry name" value="TBL_C"/>
</dbReference>
<dbReference type="Proteomes" id="UP000507222">
    <property type="component" value="Unassembled WGS sequence"/>
</dbReference>
<accession>A0A6J5UML2</accession>
<evidence type="ECO:0000313" key="3">
    <source>
        <dbReference type="EMBL" id="CAB4277212.1"/>
    </source>
</evidence>
<dbReference type="GO" id="GO:0005794">
    <property type="term" value="C:Golgi apparatus"/>
    <property type="evidence" value="ECO:0007669"/>
    <property type="project" value="TreeGrafter"/>
</dbReference>
<dbReference type="GO" id="GO:0016413">
    <property type="term" value="F:O-acetyltransferase activity"/>
    <property type="evidence" value="ECO:0007669"/>
    <property type="project" value="InterPro"/>
</dbReference>
<dbReference type="PANTHER" id="PTHR32285">
    <property type="entry name" value="PROTEIN TRICHOME BIREFRINGENCE-LIKE 9-RELATED"/>
    <property type="match status" value="1"/>
</dbReference>
<evidence type="ECO:0000313" key="4">
    <source>
        <dbReference type="Proteomes" id="UP000507222"/>
    </source>
</evidence>
<proteinExistence type="inferred from homology"/>
<evidence type="ECO:0000256" key="1">
    <source>
        <dbReference type="ARBA" id="ARBA00007727"/>
    </source>
</evidence>
<protein>
    <recommendedName>
        <fullName evidence="2">Trichome birefringence-like C-terminal domain-containing protein</fullName>
    </recommendedName>
</protein>
<comment type="similarity">
    <text evidence="1">Belongs to the PC-esterase family. TBL subfamily.</text>
</comment>
<dbReference type="EMBL" id="CAEKDK010000004">
    <property type="protein sequence ID" value="CAB4277212.1"/>
    <property type="molecule type" value="Genomic_DNA"/>
</dbReference>
<reference evidence="3 4" key="1">
    <citation type="submission" date="2020-05" db="EMBL/GenBank/DDBJ databases">
        <authorList>
            <person name="Campoy J."/>
            <person name="Schneeberger K."/>
            <person name="Spophaly S."/>
        </authorList>
    </citation>
    <scope>NUCLEOTIDE SEQUENCE [LARGE SCALE GENOMIC DNA]</scope>
    <source>
        <strain evidence="3">PruArmRojPasFocal</strain>
    </source>
</reference>
<gene>
    <name evidence="3" type="ORF">CURHAP_LOCUS26744</name>
</gene>
<sequence length="117" mass="12574">MFIPTTPKFSFKAFLQPTTKWGSNSTTCNGETQPISGSIYPGSSPPATTVVNDVLTKMSTSTPVTLLDITLLSQLRKDGHPPVYAGDGEKGNDCSHWCLAGVPDTRNELLYAILVTK</sequence>
<dbReference type="PANTHER" id="PTHR32285:SF206">
    <property type="entry name" value="PROTEIN TRICHOME BIREFRINGENCE-LIKE 37"/>
    <property type="match status" value="1"/>
</dbReference>
<evidence type="ECO:0000259" key="2">
    <source>
        <dbReference type="Pfam" id="PF13839"/>
    </source>
</evidence>
<dbReference type="AlphaFoldDB" id="A0A6J5UML2"/>
<feature type="domain" description="Trichome birefringence-like C-terminal" evidence="2">
    <location>
        <begin position="19"/>
        <end position="112"/>
    </location>
</feature>
<dbReference type="InterPro" id="IPR029962">
    <property type="entry name" value="TBL"/>
</dbReference>
<organism evidence="3 4">
    <name type="scientific">Prunus armeniaca</name>
    <name type="common">Apricot</name>
    <name type="synonym">Armeniaca vulgaris</name>
    <dbReference type="NCBI Taxonomy" id="36596"/>
    <lineage>
        <taxon>Eukaryota</taxon>
        <taxon>Viridiplantae</taxon>
        <taxon>Streptophyta</taxon>
        <taxon>Embryophyta</taxon>
        <taxon>Tracheophyta</taxon>
        <taxon>Spermatophyta</taxon>
        <taxon>Magnoliopsida</taxon>
        <taxon>eudicotyledons</taxon>
        <taxon>Gunneridae</taxon>
        <taxon>Pentapetalae</taxon>
        <taxon>rosids</taxon>
        <taxon>fabids</taxon>
        <taxon>Rosales</taxon>
        <taxon>Rosaceae</taxon>
        <taxon>Amygdaloideae</taxon>
        <taxon>Amygdaleae</taxon>
        <taxon>Prunus</taxon>
    </lineage>
</organism>
<dbReference type="Pfam" id="PF13839">
    <property type="entry name" value="PC-Esterase"/>
    <property type="match status" value="1"/>
</dbReference>